<sequence>MLEKSSLVVKRSISIYTIATEEWKNSAEREISDAITAMNEQLTNLEYEAYGIINEIRIQSITVNNPLLLQNQIDTIQQQVNARRAELEDQQHILLEQQRLIQNLESEDLVEQGQLEGFCQLEVGDNLIEKLESSILIRDGVIEAMKKL</sequence>
<dbReference type="Pfam" id="PF11068">
    <property type="entry name" value="YlqD"/>
    <property type="match status" value="1"/>
</dbReference>
<dbReference type="EMBL" id="MG264610">
    <property type="protein sequence ID" value="AUG32790.1"/>
    <property type="molecule type" value="Genomic_DNA"/>
</dbReference>
<organism evidence="1">
    <name type="scientific">Paulinella longichromatophora</name>
    <dbReference type="NCBI Taxonomy" id="1708747"/>
    <lineage>
        <taxon>Eukaryota</taxon>
        <taxon>Sar</taxon>
        <taxon>Rhizaria</taxon>
        <taxon>Cercozoa</taxon>
        <taxon>Imbricatea</taxon>
        <taxon>Silicofilosea</taxon>
        <taxon>Euglyphida</taxon>
        <taxon>Paulinellidae</taxon>
        <taxon>Paulinella</taxon>
    </lineage>
</organism>
<dbReference type="AlphaFoldDB" id="A0A2H4ZQI7"/>
<protein>
    <submittedName>
        <fullName evidence="1">Uncharacterized protein</fullName>
    </submittedName>
</protein>
<geneLocation type="plastid" evidence="1"/>
<proteinExistence type="predicted"/>
<keyword evidence="1" id="KW-0934">Plastid</keyword>
<reference evidence="1" key="1">
    <citation type="submission" date="2017-10" db="EMBL/GenBank/DDBJ databases">
        <title>Paulinella longichromatophora chromatophore genome.</title>
        <authorList>
            <person name="Lhee D."/>
            <person name="Yoon H.S."/>
        </authorList>
    </citation>
    <scope>NUCLEOTIDE SEQUENCE</scope>
</reference>
<name>A0A2H4ZQI7_9EUKA</name>
<dbReference type="InterPro" id="IPR021297">
    <property type="entry name" value="YlqD"/>
</dbReference>
<dbReference type="Gene3D" id="6.10.140.1110">
    <property type="match status" value="1"/>
</dbReference>
<accession>A0A2H4ZQI7</accession>
<evidence type="ECO:0000313" key="1">
    <source>
        <dbReference type="EMBL" id="AUG32790.1"/>
    </source>
</evidence>
<gene>
    <name evidence="1" type="ORF">PLO_818</name>
</gene>